<comment type="catalytic activity">
    <reaction evidence="8">
        <text>L-tyrosyl-[protein] + ATP = O-phospho-L-tyrosyl-[protein] + ADP + H(+)</text>
        <dbReference type="Rhea" id="RHEA:10596"/>
        <dbReference type="Rhea" id="RHEA-COMP:10136"/>
        <dbReference type="Rhea" id="RHEA-COMP:20101"/>
        <dbReference type="ChEBI" id="CHEBI:15378"/>
        <dbReference type="ChEBI" id="CHEBI:30616"/>
        <dbReference type="ChEBI" id="CHEBI:46858"/>
        <dbReference type="ChEBI" id="CHEBI:61978"/>
        <dbReference type="ChEBI" id="CHEBI:456216"/>
        <dbReference type="EC" id="2.7.10.2"/>
    </reaction>
</comment>
<dbReference type="InterPro" id="IPR005702">
    <property type="entry name" value="Wzc-like_C"/>
</dbReference>
<evidence type="ECO:0000256" key="2">
    <source>
        <dbReference type="ARBA" id="ARBA00011903"/>
    </source>
</evidence>
<name>A0A840VJB5_9PROT</name>
<evidence type="ECO:0000259" key="10">
    <source>
        <dbReference type="Pfam" id="PF13614"/>
    </source>
</evidence>
<protein>
    <recommendedName>
        <fullName evidence="2">non-specific protein-tyrosine kinase</fullName>
        <ecNumber evidence="2">2.7.10.2</ecNumber>
    </recommendedName>
</protein>
<comment type="caution">
    <text evidence="11">The sequence shown here is derived from an EMBL/GenBank/DDBJ whole genome shotgun (WGS) entry which is preliminary data.</text>
</comment>
<gene>
    <name evidence="11" type="ORF">HNP71_000587</name>
</gene>
<evidence type="ECO:0000256" key="1">
    <source>
        <dbReference type="ARBA" id="ARBA00007316"/>
    </source>
</evidence>
<dbReference type="Gene3D" id="3.40.50.300">
    <property type="entry name" value="P-loop containing nucleotide triphosphate hydrolases"/>
    <property type="match status" value="1"/>
</dbReference>
<organism evidence="11 12">
    <name type="scientific">Acidocella aromatica</name>
    <dbReference type="NCBI Taxonomy" id="1303579"/>
    <lineage>
        <taxon>Bacteria</taxon>
        <taxon>Pseudomonadati</taxon>
        <taxon>Pseudomonadota</taxon>
        <taxon>Alphaproteobacteria</taxon>
        <taxon>Acetobacterales</taxon>
        <taxon>Acidocellaceae</taxon>
        <taxon>Acidocella</taxon>
    </lineage>
</organism>
<dbReference type="AlphaFoldDB" id="A0A840VJB5"/>
<dbReference type="InterPro" id="IPR025669">
    <property type="entry name" value="AAA_dom"/>
</dbReference>
<keyword evidence="5" id="KW-0418">Kinase</keyword>
<keyword evidence="4" id="KW-0547">Nucleotide-binding</keyword>
<keyword evidence="7" id="KW-0829">Tyrosine-protein kinase</keyword>
<evidence type="ECO:0000313" key="11">
    <source>
        <dbReference type="EMBL" id="MBB5372349.1"/>
    </source>
</evidence>
<evidence type="ECO:0000256" key="4">
    <source>
        <dbReference type="ARBA" id="ARBA00022741"/>
    </source>
</evidence>
<sequence>MSLTLPSVASHHPHVTPGLAEQLLSLRRRWRIILASTVLVPGLTLVGVLRTPLTYTATGIVLYDPESAAVPGDNNNVPEDAADEDAVVASQGEVIASLPAAGQIASRLDLASSPEFNPAIAHRHFPFSLLPVPKAPTPDELAEVTRRALDVQVLPGSRVLSVSFTSTSPELAANAANLAMQIYLDHERDVSFAALNDAQAWLEKHAADVQAQLDATEAELAQARASAGVVQGAQSTLTTETASRLAASLVEAQADLAMSQARLSAASGGDAAAASAAIAPNLLPLRKEQADLTAQVQSLSAQYGPDYPDLVSARTQLAAITAEIGAETGRELDAARAQVAADKAQIATLQSALAAARTQSQTEDAESGPIRAMEQRAEAGQDMLRAMTQQAGQLAQDASLTKPDARILSTAAVPTQPSAPHRGLILGAALGLGFCLGVLLAGLRDALDTSLRSGVDIRAQFGLSCFALLPENAAPKVAALQAPFSLYAEQLRSLRTGLGLNEGQCRIIAITAARPGEGKTTLTIALGRSLAAAGLRVLAVDGDIRQPSFDPVFNCAGAPGLTDHLAGLAGVDEVIRQDSLTPLQILPAGTQAKAALSLFLSPALRQSLFMLREQFEVILIDAPPAFALAEGRVLARLADSALLCIRWGHTPRRVVRAAITLLQEAGVVLAGAALTRVNVAQHEKSGFADAEVYQPRYGGYFPH</sequence>
<dbReference type="InterPro" id="IPR027417">
    <property type="entry name" value="P-loop_NTPase"/>
</dbReference>
<dbReference type="InterPro" id="IPR050445">
    <property type="entry name" value="Bact_polysacc_biosynth/exp"/>
</dbReference>
<keyword evidence="6" id="KW-0067">ATP-binding</keyword>
<dbReference type="CDD" id="cd05387">
    <property type="entry name" value="BY-kinase"/>
    <property type="match status" value="1"/>
</dbReference>
<dbReference type="PANTHER" id="PTHR32309:SF13">
    <property type="entry name" value="FERRIC ENTEROBACTIN TRANSPORT PROTEIN FEPE"/>
    <property type="match status" value="1"/>
</dbReference>
<evidence type="ECO:0000256" key="9">
    <source>
        <dbReference type="SAM" id="Coils"/>
    </source>
</evidence>
<keyword evidence="12" id="KW-1185">Reference proteome</keyword>
<dbReference type="GO" id="GO:0004713">
    <property type="term" value="F:protein tyrosine kinase activity"/>
    <property type="evidence" value="ECO:0007669"/>
    <property type="project" value="TreeGrafter"/>
</dbReference>
<dbReference type="Pfam" id="PF13614">
    <property type="entry name" value="AAA_31"/>
    <property type="match status" value="1"/>
</dbReference>
<evidence type="ECO:0000256" key="3">
    <source>
        <dbReference type="ARBA" id="ARBA00022679"/>
    </source>
</evidence>
<dbReference type="GO" id="GO:0005886">
    <property type="term" value="C:plasma membrane"/>
    <property type="evidence" value="ECO:0007669"/>
    <property type="project" value="TreeGrafter"/>
</dbReference>
<evidence type="ECO:0000256" key="5">
    <source>
        <dbReference type="ARBA" id="ARBA00022777"/>
    </source>
</evidence>
<evidence type="ECO:0000313" key="12">
    <source>
        <dbReference type="Proteomes" id="UP000553706"/>
    </source>
</evidence>
<comment type="similarity">
    <text evidence="1">Belongs to the CpsD/CapB family.</text>
</comment>
<feature type="coiled-coil region" evidence="9">
    <location>
        <begin position="332"/>
        <end position="390"/>
    </location>
</feature>
<keyword evidence="3" id="KW-0808">Transferase</keyword>
<dbReference type="EC" id="2.7.10.2" evidence="2"/>
<reference evidence="11 12" key="1">
    <citation type="submission" date="2020-08" db="EMBL/GenBank/DDBJ databases">
        <title>Genomic Encyclopedia of Type Strains, Phase IV (KMG-IV): sequencing the most valuable type-strain genomes for metagenomic binning, comparative biology and taxonomic classification.</title>
        <authorList>
            <person name="Goeker M."/>
        </authorList>
    </citation>
    <scope>NUCLEOTIDE SEQUENCE [LARGE SCALE GENOMIC DNA]</scope>
    <source>
        <strain evidence="11 12">DSM 27026</strain>
    </source>
</reference>
<keyword evidence="9" id="KW-0175">Coiled coil</keyword>
<dbReference type="RefSeq" id="WP_183265363.1">
    <property type="nucleotide sequence ID" value="NZ_JACHFJ010000002.1"/>
</dbReference>
<feature type="domain" description="AAA" evidence="10">
    <location>
        <begin position="506"/>
        <end position="645"/>
    </location>
</feature>
<dbReference type="EMBL" id="JACHFJ010000002">
    <property type="protein sequence ID" value="MBB5372349.1"/>
    <property type="molecule type" value="Genomic_DNA"/>
</dbReference>
<dbReference type="PANTHER" id="PTHR32309">
    <property type="entry name" value="TYROSINE-PROTEIN KINASE"/>
    <property type="match status" value="1"/>
</dbReference>
<evidence type="ECO:0000256" key="6">
    <source>
        <dbReference type="ARBA" id="ARBA00022840"/>
    </source>
</evidence>
<evidence type="ECO:0000256" key="7">
    <source>
        <dbReference type="ARBA" id="ARBA00023137"/>
    </source>
</evidence>
<evidence type="ECO:0000256" key="8">
    <source>
        <dbReference type="ARBA" id="ARBA00051245"/>
    </source>
</evidence>
<proteinExistence type="inferred from homology"/>
<dbReference type="SUPFAM" id="SSF52540">
    <property type="entry name" value="P-loop containing nucleoside triphosphate hydrolases"/>
    <property type="match status" value="1"/>
</dbReference>
<accession>A0A840VJB5</accession>
<dbReference type="Proteomes" id="UP000553706">
    <property type="component" value="Unassembled WGS sequence"/>
</dbReference>